<protein>
    <recommendedName>
        <fullName evidence="2">Cold-shock domain-containing protein</fullName>
    </recommendedName>
</protein>
<evidence type="ECO:0000256" key="1">
    <source>
        <dbReference type="SAM" id="MobiDB-lite"/>
    </source>
</evidence>
<proteinExistence type="predicted"/>
<dbReference type="Gene3D" id="2.40.50.140">
    <property type="entry name" value="Nucleic acid-binding proteins"/>
    <property type="match status" value="1"/>
</dbReference>
<dbReference type="InterPro" id="IPR012340">
    <property type="entry name" value="NA-bd_OB-fold"/>
</dbReference>
<feature type="domain" description="Cold-shock" evidence="2">
    <location>
        <begin position="57"/>
        <end position="123"/>
    </location>
</feature>
<dbReference type="EMBL" id="CAXAMN010016202">
    <property type="protein sequence ID" value="CAK9047532.1"/>
    <property type="molecule type" value="Genomic_DNA"/>
</dbReference>
<reference evidence="3 4" key="1">
    <citation type="submission" date="2024-02" db="EMBL/GenBank/DDBJ databases">
        <authorList>
            <person name="Chen Y."/>
            <person name="Shah S."/>
            <person name="Dougan E. K."/>
            <person name="Thang M."/>
            <person name="Chan C."/>
        </authorList>
    </citation>
    <scope>NUCLEOTIDE SEQUENCE [LARGE SCALE GENOMIC DNA]</scope>
</reference>
<keyword evidence="4" id="KW-1185">Reference proteome</keyword>
<sequence length="205" mass="23138">MPQAMPAMPHAMPAMAMSAMASAAWSPTAGFAFEGFDRQEEPDEDPLNPDNDPNRFSGRIKGFYETSGGGYGFIDCEAARLKYGRDVYLHSRQMGDAKVGELISFTIVRNGKGEPQARNVMRAEEAMALKAKIQKRERREQEQKRQKHQVLATQSLQSEKERDRGGAARCSRKLRLEKVVVSERATVMSEEEAKRFQEALKKKRL</sequence>
<dbReference type="SUPFAM" id="SSF50249">
    <property type="entry name" value="Nucleic acid-binding proteins"/>
    <property type="match status" value="1"/>
</dbReference>
<evidence type="ECO:0000259" key="2">
    <source>
        <dbReference type="SMART" id="SM00357"/>
    </source>
</evidence>
<dbReference type="Proteomes" id="UP001642484">
    <property type="component" value="Unassembled WGS sequence"/>
</dbReference>
<feature type="region of interest" description="Disordered" evidence="1">
    <location>
        <begin position="135"/>
        <end position="170"/>
    </location>
</feature>
<dbReference type="SMART" id="SM00357">
    <property type="entry name" value="CSP"/>
    <property type="match status" value="1"/>
</dbReference>
<dbReference type="InterPro" id="IPR011129">
    <property type="entry name" value="CSD"/>
</dbReference>
<name>A0ABP0M7S5_9DINO</name>
<comment type="caution">
    <text evidence="3">The sequence shown here is derived from an EMBL/GenBank/DDBJ whole genome shotgun (WGS) entry which is preliminary data.</text>
</comment>
<accession>A0ABP0M7S5</accession>
<evidence type="ECO:0000313" key="3">
    <source>
        <dbReference type="EMBL" id="CAK9047532.1"/>
    </source>
</evidence>
<evidence type="ECO:0000313" key="4">
    <source>
        <dbReference type="Proteomes" id="UP001642484"/>
    </source>
</evidence>
<gene>
    <name evidence="3" type="ORF">CCMP2556_LOCUS24579</name>
</gene>
<organism evidence="3 4">
    <name type="scientific">Durusdinium trenchii</name>
    <dbReference type="NCBI Taxonomy" id="1381693"/>
    <lineage>
        <taxon>Eukaryota</taxon>
        <taxon>Sar</taxon>
        <taxon>Alveolata</taxon>
        <taxon>Dinophyceae</taxon>
        <taxon>Suessiales</taxon>
        <taxon>Symbiodiniaceae</taxon>
        <taxon>Durusdinium</taxon>
    </lineage>
</organism>